<feature type="compositionally biased region" description="Basic and acidic residues" evidence="1">
    <location>
        <begin position="181"/>
        <end position="200"/>
    </location>
</feature>
<gene>
    <name evidence="2" type="ORF">ADUPG1_009181</name>
</gene>
<evidence type="ECO:0000313" key="3">
    <source>
        <dbReference type="Proteomes" id="UP001057375"/>
    </source>
</evidence>
<comment type="caution">
    <text evidence="2">The sequence shown here is derived from an EMBL/GenBank/DDBJ whole genome shotgun (WGS) entry which is preliminary data.</text>
</comment>
<feature type="non-terminal residue" evidence="2">
    <location>
        <position position="223"/>
    </location>
</feature>
<accession>A0ABQ5KWX4</accession>
<sequence length="223" mass="25189">MSQSSPTCYIKTISKTPIPLHSIAPADTEALARHILLHGDGSKQPEYTQTESSSFSSDITQSSNHHSVSSSSSSSSNFSIPRSYFKSLHSPPLFSHFLRDLQFKFDGTVRRRGISMVYHDTVEVNVFIWYKTEKVGEICSDILIPPPPCVCPILTKDVEEEEDEDEDDDDEEEEEEDREDAEVGGKDEEEEGNRHGIIDSETEFYAKHKSAGERWFDVTKIPL</sequence>
<proteinExistence type="predicted"/>
<feature type="region of interest" description="Disordered" evidence="1">
    <location>
        <begin position="158"/>
        <end position="200"/>
    </location>
</feature>
<reference evidence="2" key="1">
    <citation type="submission" date="2022-03" db="EMBL/GenBank/DDBJ databases">
        <title>Draft genome sequence of Aduncisulcus paluster, a free-living microaerophilic Fornicata.</title>
        <authorList>
            <person name="Yuyama I."/>
            <person name="Kume K."/>
            <person name="Tamura T."/>
            <person name="Inagaki Y."/>
            <person name="Hashimoto T."/>
        </authorList>
    </citation>
    <scope>NUCLEOTIDE SEQUENCE</scope>
    <source>
        <strain evidence="2">NY0171</strain>
    </source>
</reference>
<organism evidence="2 3">
    <name type="scientific">Aduncisulcus paluster</name>
    <dbReference type="NCBI Taxonomy" id="2918883"/>
    <lineage>
        <taxon>Eukaryota</taxon>
        <taxon>Metamonada</taxon>
        <taxon>Carpediemonas-like organisms</taxon>
        <taxon>Aduncisulcus</taxon>
    </lineage>
</organism>
<keyword evidence="3" id="KW-1185">Reference proteome</keyword>
<dbReference type="EMBL" id="BQXS01011155">
    <property type="protein sequence ID" value="GKT36163.1"/>
    <property type="molecule type" value="Genomic_DNA"/>
</dbReference>
<evidence type="ECO:0000256" key="1">
    <source>
        <dbReference type="SAM" id="MobiDB-lite"/>
    </source>
</evidence>
<dbReference type="Proteomes" id="UP001057375">
    <property type="component" value="Unassembled WGS sequence"/>
</dbReference>
<feature type="compositionally biased region" description="Low complexity" evidence="1">
    <location>
        <begin position="52"/>
        <end position="77"/>
    </location>
</feature>
<name>A0ABQ5KWX4_9EUKA</name>
<feature type="region of interest" description="Disordered" evidence="1">
    <location>
        <begin position="42"/>
        <end position="77"/>
    </location>
</feature>
<evidence type="ECO:0000313" key="2">
    <source>
        <dbReference type="EMBL" id="GKT36163.1"/>
    </source>
</evidence>
<protein>
    <submittedName>
        <fullName evidence="2">Uncharacterized protein</fullName>
    </submittedName>
</protein>
<feature type="compositionally biased region" description="Acidic residues" evidence="1">
    <location>
        <begin position="158"/>
        <end position="180"/>
    </location>
</feature>